<keyword evidence="2" id="KW-1185">Reference proteome</keyword>
<dbReference type="Proteomes" id="UP000242205">
    <property type="component" value="Chromosome"/>
</dbReference>
<gene>
    <name evidence="1" type="ORF">C0099_08940</name>
</gene>
<accession>A0A2I6S735</accession>
<dbReference type="KEGG" id="atw:C0099_08940"/>
<protein>
    <submittedName>
        <fullName evidence="1">Putative motility protein</fullName>
    </submittedName>
</protein>
<sequence>MDVSSIAALATANSQARTQEQASLMMLKKAMEMQEQQAELMLQALQVSSPSGSSGGVIDTWV</sequence>
<dbReference type="Pfam" id="PF14070">
    <property type="entry name" value="YjfB_motility"/>
    <property type="match status" value="1"/>
</dbReference>
<name>A0A2I6S735_9RHOO</name>
<proteinExistence type="predicted"/>
<evidence type="ECO:0000313" key="2">
    <source>
        <dbReference type="Proteomes" id="UP000242205"/>
    </source>
</evidence>
<dbReference type="AlphaFoldDB" id="A0A2I6S735"/>
<reference evidence="1 2" key="1">
    <citation type="submission" date="2018-01" db="EMBL/GenBank/DDBJ databases">
        <authorList>
            <person name="Fu G.-Y."/>
        </authorList>
    </citation>
    <scope>NUCLEOTIDE SEQUENCE [LARGE SCALE GENOMIC DNA]</scope>
    <source>
        <strain evidence="1 2">SY39</strain>
    </source>
</reference>
<evidence type="ECO:0000313" key="1">
    <source>
        <dbReference type="EMBL" id="AUN95052.1"/>
    </source>
</evidence>
<dbReference type="EMBL" id="CP025682">
    <property type="protein sequence ID" value="AUN95052.1"/>
    <property type="molecule type" value="Genomic_DNA"/>
</dbReference>
<organism evidence="1 2">
    <name type="scientific">Pseudazoarcus pumilus</name>
    <dbReference type="NCBI Taxonomy" id="2067960"/>
    <lineage>
        <taxon>Bacteria</taxon>
        <taxon>Pseudomonadati</taxon>
        <taxon>Pseudomonadota</taxon>
        <taxon>Betaproteobacteria</taxon>
        <taxon>Rhodocyclales</taxon>
        <taxon>Zoogloeaceae</taxon>
        <taxon>Pseudazoarcus</taxon>
    </lineage>
</organism>
<dbReference type="RefSeq" id="WP_102247118.1">
    <property type="nucleotide sequence ID" value="NZ_CP025682.1"/>
</dbReference>
<dbReference type="InterPro" id="IPR025906">
    <property type="entry name" value="YjfB_motility"/>
</dbReference>